<dbReference type="InterPro" id="IPR029044">
    <property type="entry name" value="Nucleotide-diphossugar_trans"/>
</dbReference>
<keyword evidence="1" id="KW-1015">Disulfide bond</keyword>
<dbReference type="Gene3D" id="3.90.550.10">
    <property type="entry name" value="Spore Coat Polysaccharide Biosynthesis Protein SpsA, Chain A"/>
    <property type="match status" value="1"/>
</dbReference>
<dbReference type="PANTHER" id="PTHR11675">
    <property type="entry name" value="N-ACETYLGALACTOSAMINYLTRANSFERASE"/>
    <property type="match status" value="1"/>
</dbReference>
<proteinExistence type="predicted"/>
<protein>
    <submittedName>
        <fullName evidence="2">Gly-5 protein</fullName>
    </submittedName>
</protein>
<dbReference type="Proteomes" id="UP000601435">
    <property type="component" value="Unassembled WGS sequence"/>
</dbReference>
<evidence type="ECO:0000313" key="3">
    <source>
        <dbReference type="Proteomes" id="UP000601435"/>
    </source>
</evidence>
<dbReference type="GO" id="GO:0005794">
    <property type="term" value="C:Golgi apparatus"/>
    <property type="evidence" value="ECO:0007669"/>
    <property type="project" value="TreeGrafter"/>
</dbReference>
<sequence>MLKHFRGVDACTAACSGVGHLFRDPSHRPYDVDVNTVVYNYKRLAELWAQDHLDYFYKMKPEAVSMKLTDMEPVKANYNKLKEELGCKDLKWYLENVDHEMDWERDVLCHPHAPAGHEMKCKGRLIPGRWTVTQTIPKDEYLQRDFAAMERPQTVAESLSLDPDLHLRMIQNPNQVILSDNTLLEPL</sequence>
<dbReference type="AlphaFoldDB" id="A0A813A1H1"/>
<dbReference type="OrthoDB" id="5988548at2759"/>
<evidence type="ECO:0000256" key="1">
    <source>
        <dbReference type="ARBA" id="ARBA00023157"/>
    </source>
</evidence>
<gene>
    <name evidence="2" type="primary">gly-5</name>
    <name evidence="2" type="ORF">SNEC2469_LOCUS26344</name>
</gene>
<name>A0A813A1H1_9DINO</name>
<keyword evidence="3" id="KW-1185">Reference proteome</keyword>
<accession>A0A813A1H1</accession>
<dbReference type="EMBL" id="CAJNJA010053442">
    <property type="protein sequence ID" value="CAE7850448.1"/>
    <property type="molecule type" value="Genomic_DNA"/>
</dbReference>
<dbReference type="GO" id="GO:0006493">
    <property type="term" value="P:protein O-linked glycosylation"/>
    <property type="evidence" value="ECO:0007669"/>
    <property type="project" value="TreeGrafter"/>
</dbReference>
<dbReference type="PANTHER" id="PTHR11675:SF126">
    <property type="entry name" value="RICIN B LECTIN DOMAIN-CONTAINING PROTEIN"/>
    <property type="match status" value="1"/>
</dbReference>
<reference evidence="2" key="1">
    <citation type="submission" date="2021-02" db="EMBL/GenBank/DDBJ databases">
        <authorList>
            <person name="Dougan E. K."/>
            <person name="Rhodes N."/>
            <person name="Thang M."/>
            <person name="Chan C."/>
        </authorList>
    </citation>
    <scope>NUCLEOTIDE SEQUENCE</scope>
</reference>
<dbReference type="GO" id="GO:0004653">
    <property type="term" value="F:polypeptide N-acetylgalactosaminyltransferase activity"/>
    <property type="evidence" value="ECO:0007669"/>
    <property type="project" value="TreeGrafter"/>
</dbReference>
<organism evidence="2 3">
    <name type="scientific">Symbiodinium necroappetens</name>
    <dbReference type="NCBI Taxonomy" id="1628268"/>
    <lineage>
        <taxon>Eukaryota</taxon>
        <taxon>Sar</taxon>
        <taxon>Alveolata</taxon>
        <taxon>Dinophyceae</taxon>
        <taxon>Suessiales</taxon>
        <taxon>Symbiodiniaceae</taxon>
        <taxon>Symbiodinium</taxon>
    </lineage>
</organism>
<evidence type="ECO:0000313" key="2">
    <source>
        <dbReference type="EMBL" id="CAE7850448.1"/>
    </source>
</evidence>
<comment type="caution">
    <text evidence="2">The sequence shown here is derived from an EMBL/GenBank/DDBJ whole genome shotgun (WGS) entry which is preliminary data.</text>
</comment>